<dbReference type="PROSITE" id="PS50297">
    <property type="entry name" value="ANK_REP_REGION"/>
    <property type="match status" value="1"/>
</dbReference>
<evidence type="ECO:0000313" key="5">
    <source>
        <dbReference type="EMBL" id="RRD90208.1"/>
    </source>
</evidence>
<dbReference type="InterPro" id="IPR002716">
    <property type="entry name" value="PIN_dom"/>
</dbReference>
<name>A0A3P2A5M3_9NEIS</name>
<dbReference type="Proteomes" id="UP000269923">
    <property type="component" value="Unassembled WGS sequence"/>
</dbReference>
<reference evidence="5 6" key="1">
    <citation type="submission" date="2018-11" db="EMBL/GenBank/DDBJ databases">
        <title>Genomes From Bacteria Associated with the Canine Oral Cavity: a Test Case for Automated Genome-Based Taxonomic Assignment.</title>
        <authorList>
            <person name="Coil D.A."/>
            <person name="Jospin G."/>
            <person name="Darling A.E."/>
            <person name="Wallis C."/>
            <person name="Davis I.J."/>
            <person name="Harris S."/>
            <person name="Eisen J.A."/>
            <person name="Holcombe L.J."/>
            <person name="O'Flynn C."/>
        </authorList>
    </citation>
    <scope>NUCLEOTIDE SEQUENCE [LARGE SCALE GENOMIC DNA]</scope>
    <source>
        <strain evidence="5 6">COT-280</strain>
    </source>
</reference>
<dbReference type="Pfam" id="PF12796">
    <property type="entry name" value="Ank_2"/>
    <property type="match status" value="1"/>
</dbReference>
<dbReference type="PROSITE" id="PS50943">
    <property type="entry name" value="HTH_CROC1"/>
    <property type="match status" value="1"/>
</dbReference>
<dbReference type="InterPro" id="IPR002110">
    <property type="entry name" value="Ankyrin_rpt"/>
</dbReference>
<feature type="repeat" description="ANK" evidence="3">
    <location>
        <begin position="321"/>
        <end position="353"/>
    </location>
</feature>
<feature type="domain" description="HTH cro/C1-type" evidence="4">
    <location>
        <begin position="10"/>
        <end position="64"/>
    </location>
</feature>
<dbReference type="SUPFAM" id="SSF88723">
    <property type="entry name" value="PIN domain-like"/>
    <property type="match status" value="1"/>
</dbReference>
<dbReference type="CDD" id="cd00093">
    <property type="entry name" value="HTH_XRE"/>
    <property type="match status" value="1"/>
</dbReference>
<dbReference type="Pfam" id="PF13638">
    <property type="entry name" value="PIN_4"/>
    <property type="match status" value="1"/>
</dbReference>
<evidence type="ECO:0000313" key="6">
    <source>
        <dbReference type="Proteomes" id="UP000269923"/>
    </source>
</evidence>
<dbReference type="Pfam" id="PF00023">
    <property type="entry name" value="Ank"/>
    <property type="match status" value="1"/>
</dbReference>
<keyword evidence="6" id="KW-1185">Reference proteome</keyword>
<keyword evidence="2 3" id="KW-0040">ANK repeat</keyword>
<dbReference type="GO" id="GO:0003677">
    <property type="term" value="F:DNA binding"/>
    <property type="evidence" value="ECO:0007669"/>
    <property type="project" value="InterPro"/>
</dbReference>
<dbReference type="Gene3D" id="3.40.50.1010">
    <property type="entry name" value="5'-nuclease"/>
    <property type="match status" value="1"/>
</dbReference>
<gene>
    <name evidence="5" type="ORF">EII21_06125</name>
</gene>
<dbReference type="SMART" id="SM00530">
    <property type="entry name" value="HTH_XRE"/>
    <property type="match status" value="1"/>
</dbReference>
<dbReference type="OrthoDB" id="198309at2"/>
<dbReference type="Gene3D" id="1.10.260.40">
    <property type="entry name" value="lambda repressor-like DNA-binding domains"/>
    <property type="match status" value="1"/>
</dbReference>
<dbReference type="InterPro" id="IPR001387">
    <property type="entry name" value="Cro/C1-type_HTH"/>
</dbReference>
<dbReference type="RefSeq" id="WP_124794795.1">
    <property type="nucleotide sequence ID" value="NZ_RQYC01000007.1"/>
</dbReference>
<dbReference type="SUPFAM" id="SSF48403">
    <property type="entry name" value="Ankyrin repeat"/>
    <property type="match status" value="1"/>
</dbReference>
<dbReference type="SMART" id="SM00248">
    <property type="entry name" value="ANK"/>
    <property type="match status" value="4"/>
</dbReference>
<keyword evidence="1" id="KW-0677">Repeat</keyword>
<dbReference type="AlphaFoldDB" id="A0A3P2A5M3"/>
<sequence length="412" mass="46263">MITETIGINIKTFREKYKMSQQELADKMNIARPVISNWEHGKSEPSSSQLLKLAKIFDASTDKLLGNTSGRQDIVVVDTSALLKRPSFTEELLEKFDEVIIPDVVISELNYQKDKGRDRMKQNAWLVMAGIEKIKTAGHNHLIISKNIKVDGNNDEKIADIAIRKAKSNPNADVYLLSDDIYFQFLASHTKNVIPITPRNYLLQFGDASQDIDLIKSIEFFALIKANKLAEAKAFDLTKVDINLHDPDSGFTPLIVAVRNRNLDMIKFLSGLANIDMDKQDKYKYCFSAIHHATQLKDLSVIKLLAAYQTDIDLGSGGKNAGNTPLMIAAWGGFKEGVDFFLSQGACTNQQDSNGFTALIKACIKNNVGIINQLADKTDKQIRSRENKKAVDYLNPNKINYQHIQKLFKEHK</sequence>
<protein>
    <submittedName>
        <fullName evidence="5">Helix-turn-helix domain-containing protein</fullName>
    </submittedName>
</protein>
<dbReference type="Gene3D" id="1.25.40.20">
    <property type="entry name" value="Ankyrin repeat-containing domain"/>
    <property type="match status" value="1"/>
</dbReference>
<evidence type="ECO:0000256" key="2">
    <source>
        <dbReference type="ARBA" id="ARBA00023043"/>
    </source>
</evidence>
<dbReference type="PROSITE" id="PS50088">
    <property type="entry name" value="ANK_REPEAT"/>
    <property type="match status" value="1"/>
</dbReference>
<evidence type="ECO:0000256" key="1">
    <source>
        <dbReference type="ARBA" id="ARBA00022737"/>
    </source>
</evidence>
<dbReference type="InterPro" id="IPR029060">
    <property type="entry name" value="PIN-like_dom_sf"/>
</dbReference>
<evidence type="ECO:0000259" key="4">
    <source>
        <dbReference type="PROSITE" id="PS50943"/>
    </source>
</evidence>
<organism evidence="5 6">
    <name type="scientific">Conchiformibius steedae</name>
    <dbReference type="NCBI Taxonomy" id="153493"/>
    <lineage>
        <taxon>Bacteria</taxon>
        <taxon>Pseudomonadati</taxon>
        <taxon>Pseudomonadota</taxon>
        <taxon>Betaproteobacteria</taxon>
        <taxon>Neisseriales</taxon>
        <taxon>Neisseriaceae</taxon>
        <taxon>Conchiformibius</taxon>
    </lineage>
</organism>
<dbReference type="PANTHER" id="PTHR24198">
    <property type="entry name" value="ANKYRIN REPEAT AND PROTEIN KINASE DOMAIN-CONTAINING PROTEIN"/>
    <property type="match status" value="1"/>
</dbReference>
<evidence type="ECO:0000256" key="3">
    <source>
        <dbReference type="PROSITE-ProRule" id="PRU00023"/>
    </source>
</evidence>
<accession>A0A3P2A5M3</accession>
<dbReference type="PANTHER" id="PTHR24198:SF194">
    <property type="entry name" value="INVERSIN-A"/>
    <property type="match status" value="1"/>
</dbReference>
<proteinExistence type="predicted"/>
<dbReference type="SUPFAM" id="SSF47413">
    <property type="entry name" value="lambda repressor-like DNA-binding domains"/>
    <property type="match status" value="1"/>
</dbReference>
<dbReference type="InterPro" id="IPR036770">
    <property type="entry name" value="Ankyrin_rpt-contain_sf"/>
</dbReference>
<comment type="caution">
    <text evidence="5">The sequence shown here is derived from an EMBL/GenBank/DDBJ whole genome shotgun (WGS) entry which is preliminary data.</text>
</comment>
<dbReference type="SMART" id="SM00670">
    <property type="entry name" value="PINc"/>
    <property type="match status" value="1"/>
</dbReference>
<dbReference type="EMBL" id="RQYC01000007">
    <property type="protein sequence ID" value="RRD90208.1"/>
    <property type="molecule type" value="Genomic_DNA"/>
</dbReference>
<dbReference type="InterPro" id="IPR010982">
    <property type="entry name" value="Lambda_DNA-bd_dom_sf"/>
</dbReference>
<dbReference type="Pfam" id="PF01381">
    <property type="entry name" value="HTH_3"/>
    <property type="match status" value="1"/>
</dbReference>